<protein>
    <recommendedName>
        <fullName evidence="4">Transmembrane protein</fullName>
    </recommendedName>
</protein>
<reference evidence="2 3" key="1">
    <citation type="submission" date="2024-04" db="EMBL/GenBank/DDBJ databases">
        <title>Okeanomitos corallinicola gen. &amp; sp. nov. (Nostocales, Cyanobacteria), a new toxic marine heterocyst-forming cyanobacterium from a coral reef.</title>
        <authorList>
            <person name="Li H."/>
            <person name="Li R."/>
            <person name="Kang J."/>
            <person name="Hii K.S."/>
            <person name="Mohamed H.F."/>
            <person name="Xu X."/>
            <person name="Luo Z."/>
        </authorList>
    </citation>
    <scope>NUCLEOTIDE SEQUENCE [LARGE SCALE GENOMIC DNA]</scope>
    <source>
        <strain evidence="2 3">TIOX110</strain>
    </source>
</reference>
<proteinExistence type="predicted"/>
<keyword evidence="1" id="KW-1133">Transmembrane helix</keyword>
<keyword evidence="3" id="KW-1185">Reference proteome</keyword>
<accession>A0ABZ2UPS7</accession>
<dbReference type="EMBL" id="CP150886">
    <property type="protein sequence ID" value="WZB87284.1"/>
    <property type="molecule type" value="Genomic_DNA"/>
</dbReference>
<evidence type="ECO:0000256" key="1">
    <source>
        <dbReference type="SAM" id="Phobius"/>
    </source>
</evidence>
<feature type="transmembrane region" description="Helical" evidence="1">
    <location>
        <begin position="648"/>
        <end position="664"/>
    </location>
</feature>
<feature type="transmembrane region" description="Helical" evidence="1">
    <location>
        <begin position="621"/>
        <end position="642"/>
    </location>
</feature>
<dbReference type="RefSeq" id="WP_353930198.1">
    <property type="nucleotide sequence ID" value="NZ_CP150886.1"/>
</dbReference>
<evidence type="ECO:0000313" key="2">
    <source>
        <dbReference type="EMBL" id="WZB87284.1"/>
    </source>
</evidence>
<name>A0ABZ2UPS7_9CYAN</name>
<keyword evidence="1" id="KW-0472">Membrane</keyword>
<keyword evidence="1" id="KW-0812">Transmembrane</keyword>
<evidence type="ECO:0000313" key="3">
    <source>
        <dbReference type="Proteomes" id="UP001483337"/>
    </source>
</evidence>
<sequence length="892" mass="103794">MSKQNQYSSKKVSILFLKITQAKILPRFVGFLIILFGSFNYSVAIAQTSENVNISRDVKPTKECLETISINWTDVEKWVWKKLCNGEDALLDKYQTERERKTGETSQKEISPNFIKTILSDANFTKILPRKILIQNGVITKKLDLSSANIDKELHLEKFIFAQDVTFAKAKISESIYFDNSTFKKTLAINEAVVNGNIFMRKVEFSNYQESKIPANEEIIFINLRGTKVDSSINLKDAKICHQEFLNRKFNLPVYGLSASKAQVNNSIVMDNSKFYSCEVQLDSVKVEQSIVFNINTKFQRMNLNNAQINTLLIKIPDDANSYINQLKLLEILKDDQETFNALREKITKIVNQDDSNNTYEIIKFIFIQKIILEDVNAKTFQIDSQKSQDKILPELNLKSQMYAEKNNSEELKQCELEIDGFGYQNINNTALNILGLCLNSIYENEINNHNKNSPENNNNQTIIKLFQPLEQAAKASRNLGRYDLEREFLYQRKKLEIYIAPNVWEKYILMMQDFMYGFGYQRNKILYFFLLIWSPGFFLAYFQLQHKQKMILNNVCKIVEQEKEDEEIQAANIVEIKKVAKYIDSVQEVIFCGSLEKSIVNNDKIRVPFAVQKDQDAKKLWLNILIITLIPTSSILFATYISFYGSLIWTILPCCYYVLYKLFKCNQKVEIKDVKSEIFITFKDENNKDEQLFYTNKVMGIQNHEDEYSISVKSQDEKNKSKQLLSLKKSPQDADKNIYFRLNLTLDDQDSFLGENQKDAIIDFIERLDVRNPRNRKIGFCDDLFPESKLFLLYFQTIKTHNGTQQIVCFYDADKDLFYVEDGKRILLWRLWQSAIFSLDILLPLVELDPELHKFIFDDSEGLTRAYFTLQKILATIIASVLLPVLFITGL</sequence>
<gene>
    <name evidence="2" type="ORF">WJM97_18155</name>
</gene>
<dbReference type="Proteomes" id="UP001483337">
    <property type="component" value="Chromosome"/>
</dbReference>
<organism evidence="2 3">
    <name type="scientific">Okeanomitos corallinicola TIOX110</name>
    <dbReference type="NCBI Taxonomy" id="3133117"/>
    <lineage>
        <taxon>Bacteria</taxon>
        <taxon>Bacillati</taxon>
        <taxon>Cyanobacteriota</taxon>
        <taxon>Cyanophyceae</taxon>
        <taxon>Nostocales</taxon>
        <taxon>Aphanizomenonaceae</taxon>
        <taxon>Okeanomitos</taxon>
    </lineage>
</organism>
<feature type="transmembrane region" description="Helical" evidence="1">
    <location>
        <begin position="526"/>
        <end position="545"/>
    </location>
</feature>
<evidence type="ECO:0008006" key="4">
    <source>
        <dbReference type="Google" id="ProtNLM"/>
    </source>
</evidence>
<feature type="transmembrane region" description="Helical" evidence="1">
    <location>
        <begin position="867"/>
        <end position="889"/>
    </location>
</feature>
<feature type="transmembrane region" description="Helical" evidence="1">
    <location>
        <begin position="24"/>
        <end position="46"/>
    </location>
</feature>